<dbReference type="InterPro" id="IPR014710">
    <property type="entry name" value="RmlC-like_jellyroll"/>
</dbReference>
<keyword evidence="3" id="KW-0472">Membrane</keyword>
<dbReference type="InterPro" id="IPR018490">
    <property type="entry name" value="cNMP-bd_dom_sf"/>
</dbReference>
<sequence>MAARSRQVTEDQEELEEHSSPDEIRLLLPSFSPFEHMSGQAEFPEDIELADDGPLTSSVERVSPSESADFSAPADSPDGLEYGESLQAAGSGSPLLGSRRWRQRSHDVEEGGPSYKVASYSEGDSPTSKSVQVAMIELSAHPTAPESSLPTQRAAAAAASSRFARQAVSSEDELSPFALSRKKVSRDMPPPSLLSQRERRALLASQSLERSLSADFQAKPPLKRFPFWRQGREKLNSTGPNSSDQAEGPSESAPSRRWLIDLMIKRPLDSPVQASQTSLIGRKRSILLPPNSHEESIGVHTTSSPSWSWTRRASQRPGMGVFRGRRHVQFDITEPDKREVKTGLWQQFWPLFMVDSWLMLIWDDFRLLLCLYELWSIPVRICFGTGYNILGGSICYFSNVSPSVWHNWLVVEVLIDMLWLLDIVMMVLSAIVLDKQEQEALQAVGMQLQQISANRNYELLSSRKARSLKKATSHGQMLTLAAQKTATRVRKHDEDDEWKILTERAVASAQMHNRRLQLPRFTTNLKNLRHQWQNYFGSLLLSMGGLVMLDWARRNLHLTGYLSRHFLLDLAACVGMYIPLMAHGPLWLYWAFQITRLPRLWKLHLFFRSRELMVHVDIRTVAFGKYIVLVLGFAHWVGCVYFALARWSDFNNSAYASTWLEQFFNQTMFNYSCNPGQGDVGGVYAIAIYKGLNALANLGYDPTIPERWDEMLYTIVVILLSIVMQAYILGTLNHYVVKKDAKLEAFRHQLQGVVQYCRARMLPMQLQNRLLQYFEFQHQKMLDSDGTRILRLLPESLRVKVASHQYSYIIERNNHLFRGCNPQFLNSLMLKLREHYLMPGEVMVREGDMAREVGFVAR</sequence>
<dbReference type="GO" id="GO:0044877">
    <property type="term" value="F:protein-containing complex binding"/>
    <property type="evidence" value="ECO:0007669"/>
    <property type="project" value="TreeGrafter"/>
</dbReference>
<reference evidence="5 6" key="1">
    <citation type="journal article" date="2024" name="Nat. Commun.">
        <title>Phylogenomics reveals the evolutionary origins of lichenization in chlorophyte algae.</title>
        <authorList>
            <person name="Puginier C."/>
            <person name="Libourel C."/>
            <person name="Otte J."/>
            <person name="Skaloud P."/>
            <person name="Haon M."/>
            <person name="Grisel S."/>
            <person name="Petersen M."/>
            <person name="Berrin J.G."/>
            <person name="Delaux P.M."/>
            <person name="Dal Grande F."/>
            <person name="Keller J."/>
        </authorList>
    </citation>
    <scope>NUCLEOTIDE SEQUENCE [LARGE SCALE GENOMIC DNA]</scope>
    <source>
        <strain evidence="5 6">SAG 2523</strain>
    </source>
</reference>
<feature type="transmembrane region" description="Helical" evidence="3">
    <location>
        <begin position="626"/>
        <end position="644"/>
    </location>
</feature>
<dbReference type="PANTHER" id="PTHR45638:SF11">
    <property type="entry name" value="CYCLIC NUCLEOTIDE-GATED CATION CHANNEL SUBUNIT A"/>
    <property type="match status" value="1"/>
</dbReference>
<dbReference type="InterPro" id="IPR050866">
    <property type="entry name" value="CNG_cation_channel"/>
</dbReference>
<name>A0AAW1SNM3_9CHLO</name>
<feature type="compositionally biased region" description="Polar residues" evidence="2">
    <location>
        <begin position="236"/>
        <end position="245"/>
    </location>
</feature>
<accession>A0AAW1SNM3</accession>
<dbReference type="AlphaFoldDB" id="A0AAW1SNM3"/>
<feature type="region of interest" description="Disordered" evidence="2">
    <location>
        <begin position="232"/>
        <end position="254"/>
    </location>
</feature>
<keyword evidence="6" id="KW-1185">Reference proteome</keyword>
<feature type="domain" description="Cyclic nucleotide-binding" evidence="4">
    <location>
        <begin position="816"/>
        <end position="858"/>
    </location>
</feature>
<feature type="region of interest" description="Disordered" evidence="2">
    <location>
        <begin position="1"/>
        <end position="175"/>
    </location>
</feature>
<evidence type="ECO:0000259" key="4">
    <source>
        <dbReference type="PROSITE" id="PS50042"/>
    </source>
</evidence>
<keyword evidence="1" id="KW-0406">Ion transport</keyword>
<dbReference type="Gene3D" id="2.60.120.10">
    <property type="entry name" value="Jelly Rolls"/>
    <property type="match status" value="1"/>
</dbReference>
<dbReference type="PANTHER" id="PTHR45638">
    <property type="entry name" value="CYCLIC NUCLEOTIDE-GATED CATION CHANNEL SUBUNIT A"/>
    <property type="match status" value="1"/>
</dbReference>
<proteinExistence type="predicted"/>
<feature type="compositionally biased region" description="Polar residues" evidence="2">
    <location>
        <begin position="55"/>
        <end position="68"/>
    </location>
</feature>
<evidence type="ECO:0000313" key="5">
    <source>
        <dbReference type="EMBL" id="KAK9850462.1"/>
    </source>
</evidence>
<dbReference type="SUPFAM" id="SSF81324">
    <property type="entry name" value="Voltage-gated potassium channels"/>
    <property type="match status" value="1"/>
</dbReference>
<protein>
    <recommendedName>
        <fullName evidence="4">Cyclic nucleotide-binding domain-containing protein</fullName>
    </recommendedName>
</protein>
<evidence type="ECO:0000313" key="6">
    <source>
        <dbReference type="Proteomes" id="UP001485043"/>
    </source>
</evidence>
<keyword evidence="3" id="KW-1133">Transmembrane helix</keyword>
<gene>
    <name evidence="5" type="ORF">WJX84_001935</name>
</gene>
<evidence type="ECO:0000256" key="3">
    <source>
        <dbReference type="SAM" id="Phobius"/>
    </source>
</evidence>
<keyword evidence="1" id="KW-1071">Ligand-gated ion channel</keyword>
<dbReference type="EMBL" id="JALJOV010001287">
    <property type="protein sequence ID" value="KAK9850462.1"/>
    <property type="molecule type" value="Genomic_DNA"/>
</dbReference>
<dbReference type="GO" id="GO:0005221">
    <property type="term" value="F:intracellularly cyclic nucleotide-activated monoatomic cation channel activity"/>
    <property type="evidence" value="ECO:0007669"/>
    <property type="project" value="InterPro"/>
</dbReference>
<feature type="non-terminal residue" evidence="5">
    <location>
        <position position="858"/>
    </location>
</feature>
<keyword evidence="3" id="KW-0812">Transmembrane</keyword>
<organism evidence="5 6">
    <name type="scientific">Apatococcus fuscideae</name>
    <dbReference type="NCBI Taxonomy" id="2026836"/>
    <lineage>
        <taxon>Eukaryota</taxon>
        <taxon>Viridiplantae</taxon>
        <taxon>Chlorophyta</taxon>
        <taxon>core chlorophytes</taxon>
        <taxon>Trebouxiophyceae</taxon>
        <taxon>Chlorellales</taxon>
        <taxon>Chlorellaceae</taxon>
        <taxon>Apatococcus</taxon>
    </lineage>
</organism>
<feature type="compositionally biased region" description="Polar residues" evidence="2">
    <location>
        <begin position="122"/>
        <end position="131"/>
    </location>
</feature>
<evidence type="ECO:0000256" key="1">
    <source>
        <dbReference type="ARBA" id="ARBA00023286"/>
    </source>
</evidence>
<dbReference type="Proteomes" id="UP001485043">
    <property type="component" value="Unassembled WGS sequence"/>
</dbReference>
<dbReference type="Gene3D" id="1.10.287.70">
    <property type="match status" value="1"/>
</dbReference>
<evidence type="ECO:0000256" key="2">
    <source>
        <dbReference type="SAM" id="MobiDB-lite"/>
    </source>
</evidence>
<feature type="transmembrane region" description="Helical" evidence="3">
    <location>
        <begin position="711"/>
        <end position="732"/>
    </location>
</feature>
<keyword evidence="1" id="KW-0813">Transport</keyword>
<keyword evidence="1" id="KW-0407">Ion channel</keyword>
<comment type="caution">
    <text evidence="5">The sequence shown here is derived from an EMBL/GenBank/DDBJ whole genome shotgun (WGS) entry which is preliminary data.</text>
</comment>
<dbReference type="InterPro" id="IPR000595">
    <property type="entry name" value="cNMP-bd_dom"/>
</dbReference>
<feature type="transmembrane region" description="Helical" evidence="3">
    <location>
        <begin position="565"/>
        <end position="592"/>
    </location>
</feature>
<dbReference type="SUPFAM" id="SSF51206">
    <property type="entry name" value="cAMP-binding domain-like"/>
    <property type="match status" value="1"/>
</dbReference>
<dbReference type="PROSITE" id="PS50042">
    <property type="entry name" value="CNMP_BINDING_3"/>
    <property type="match status" value="1"/>
</dbReference>
<dbReference type="Gene3D" id="1.10.287.630">
    <property type="entry name" value="Helix hairpin bin"/>
    <property type="match status" value="1"/>
</dbReference>
<feature type="compositionally biased region" description="Low complexity" evidence="2">
    <location>
        <begin position="153"/>
        <end position="169"/>
    </location>
</feature>